<proteinExistence type="predicted"/>
<reference evidence="1" key="1">
    <citation type="submission" date="2021-04" db="EMBL/GenBank/DDBJ databases">
        <authorList>
            <person name="Chebbi M.A.C M."/>
        </authorList>
    </citation>
    <scope>NUCLEOTIDE SEQUENCE</scope>
</reference>
<accession>A0A8J2MK15</accession>
<dbReference type="OrthoDB" id="7697635at2759"/>
<evidence type="ECO:0000313" key="2">
    <source>
        <dbReference type="Proteomes" id="UP000786811"/>
    </source>
</evidence>
<gene>
    <name evidence="1" type="ORF">HICCMSTLAB_LOCUS8254</name>
</gene>
<comment type="caution">
    <text evidence="1">The sequence shown here is derived from an EMBL/GenBank/DDBJ whole genome shotgun (WGS) entry which is preliminary data.</text>
</comment>
<keyword evidence="2" id="KW-1185">Reference proteome</keyword>
<sequence length="122" mass="14831">MQGRYAKMALGVARNTPMYIWRVELGLESIEYTCRKRAIKYWEDILAMKEGRWPKACLMEEMRCIINNRPTKWGCKVIERLEEMEAVEVCRWIWEGGKEEVVIMKLKEDLDNWWKQKLEKEW</sequence>
<evidence type="ECO:0000313" key="1">
    <source>
        <dbReference type="EMBL" id="CAG5096527.1"/>
    </source>
</evidence>
<protein>
    <submittedName>
        <fullName evidence="1">Uncharacterized protein</fullName>
    </submittedName>
</protein>
<dbReference type="AlphaFoldDB" id="A0A8J2MK15"/>
<organism evidence="1 2">
    <name type="scientific">Cotesia congregata</name>
    <name type="common">Parasitoid wasp</name>
    <name type="synonym">Apanteles congregatus</name>
    <dbReference type="NCBI Taxonomy" id="51543"/>
    <lineage>
        <taxon>Eukaryota</taxon>
        <taxon>Metazoa</taxon>
        <taxon>Ecdysozoa</taxon>
        <taxon>Arthropoda</taxon>
        <taxon>Hexapoda</taxon>
        <taxon>Insecta</taxon>
        <taxon>Pterygota</taxon>
        <taxon>Neoptera</taxon>
        <taxon>Endopterygota</taxon>
        <taxon>Hymenoptera</taxon>
        <taxon>Apocrita</taxon>
        <taxon>Ichneumonoidea</taxon>
        <taxon>Braconidae</taxon>
        <taxon>Microgastrinae</taxon>
        <taxon>Cotesia</taxon>
    </lineage>
</organism>
<name>A0A8J2MK15_COTCN</name>
<dbReference type="Proteomes" id="UP000786811">
    <property type="component" value="Unassembled WGS sequence"/>
</dbReference>
<dbReference type="EMBL" id="CAJNRD030001121">
    <property type="protein sequence ID" value="CAG5096527.1"/>
    <property type="molecule type" value="Genomic_DNA"/>
</dbReference>